<gene>
    <name evidence="9" type="ORF">AB7P39_06590</name>
</gene>
<accession>A0ABV5ERD0</accession>
<keyword evidence="4" id="KW-0677">Repeat</keyword>
<feature type="transmembrane region" description="Helical" evidence="7">
    <location>
        <begin position="333"/>
        <end position="362"/>
    </location>
</feature>
<evidence type="ECO:0000256" key="6">
    <source>
        <dbReference type="ARBA" id="ARBA00023136"/>
    </source>
</evidence>
<evidence type="ECO:0000259" key="8">
    <source>
        <dbReference type="Pfam" id="PF03600"/>
    </source>
</evidence>
<dbReference type="InterPro" id="IPR004680">
    <property type="entry name" value="Cit_transptr-like_dom"/>
</dbReference>
<feature type="domain" description="Citrate transporter-like" evidence="8">
    <location>
        <begin position="15"/>
        <end position="383"/>
    </location>
</feature>
<feature type="transmembrane region" description="Helical" evidence="7">
    <location>
        <begin position="95"/>
        <end position="124"/>
    </location>
</feature>
<feature type="transmembrane region" description="Helical" evidence="7">
    <location>
        <begin position="291"/>
        <end position="313"/>
    </location>
</feature>
<keyword evidence="2" id="KW-0813">Transport</keyword>
<dbReference type="Pfam" id="PF03600">
    <property type="entry name" value="CitMHS"/>
    <property type="match status" value="1"/>
</dbReference>
<comment type="subcellular location">
    <subcellularLocation>
        <location evidence="1">Membrane</location>
        <topology evidence="1">Multi-pass membrane protein</topology>
    </subcellularLocation>
</comment>
<feature type="transmembrane region" description="Helical" evidence="7">
    <location>
        <begin position="248"/>
        <end position="279"/>
    </location>
</feature>
<dbReference type="PANTHER" id="PTHR43652">
    <property type="entry name" value="BASIC AMINO ACID ANTIPORTER YFCC-RELATED"/>
    <property type="match status" value="1"/>
</dbReference>
<feature type="transmembrane region" description="Helical" evidence="7">
    <location>
        <begin position="136"/>
        <end position="160"/>
    </location>
</feature>
<sequence>MDPIVATFLILAAAIVAFLSARVPLEVVAVGVGLALWATGVLTLPEAFAGFGDPTVLFIASLFIVATALETSGVTRMVGAVILARAGTRRGRILIWVGGIVAVLTALISINGAVAALIPVAAVIARRSGLPPSQLMLPMAFIASSASLLTLTGTPVNVVVSELAETAAGRPFGFFEFALVGLPLVAATIAVFVTLGPRLLPHHGAQSAPGHHTEREAETLSLVPEAVLTGAIRTPRRPRLHRGSRRTLVVTAAMVVLLATGAVPPAVAGLLAAGALIVLRVVALPDLYHGISWTTLVLIAGMIPLSVAFLATGAADVVADGVLSVVGQADPHLALLTVCVVVVVLGQFISNVATVLIVAPVAASIAATLDVSPLPFLMALTVAGASSFLTPVATPVNLMVMAPGGYRFGDYWRLGLPLTALFLAAAVFYVPLIWRF</sequence>
<dbReference type="RefSeq" id="WP_378717837.1">
    <property type="nucleotide sequence ID" value="NZ_JBHLHV010000001.1"/>
</dbReference>
<dbReference type="CDD" id="cd01115">
    <property type="entry name" value="SLC13_permease"/>
    <property type="match status" value="1"/>
</dbReference>
<evidence type="ECO:0000256" key="4">
    <source>
        <dbReference type="ARBA" id="ARBA00022737"/>
    </source>
</evidence>
<keyword evidence="10" id="KW-1185">Reference proteome</keyword>
<dbReference type="PANTHER" id="PTHR43652:SF1">
    <property type="entry name" value="RESPONSE REGULATOR"/>
    <property type="match status" value="1"/>
</dbReference>
<dbReference type="InterPro" id="IPR051679">
    <property type="entry name" value="DASS-Related_Transporters"/>
</dbReference>
<feature type="transmembrane region" description="Helical" evidence="7">
    <location>
        <begin position="172"/>
        <end position="195"/>
    </location>
</feature>
<evidence type="ECO:0000256" key="5">
    <source>
        <dbReference type="ARBA" id="ARBA00022989"/>
    </source>
</evidence>
<reference evidence="9 10" key="1">
    <citation type="submission" date="2024-08" db="EMBL/GenBank/DDBJ databases">
        <title>Heavy metals resistant antinobacteria isolated from wastewater.</title>
        <authorList>
            <person name="Roman Ponce B."/>
            <person name="Blanco Mercado M.A."/>
            <person name="Avila Aldana I.N."/>
            <person name="Morales Arrieta S."/>
        </authorList>
    </citation>
    <scope>NUCLEOTIDE SEQUENCE [LARGE SCALE GENOMIC DNA]</scope>
    <source>
        <strain evidence="10">sma-1</strain>
    </source>
</reference>
<feature type="transmembrane region" description="Helical" evidence="7">
    <location>
        <begin position="55"/>
        <end position="83"/>
    </location>
</feature>
<comment type="caution">
    <text evidence="9">The sequence shown here is derived from an EMBL/GenBank/DDBJ whole genome shotgun (WGS) entry which is preliminary data.</text>
</comment>
<evidence type="ECO:0000256" key="7">
    <source>
        <dbReference type="SAM" id="Phobius"/>
    </source>
</evidence>
<name>A0ABV5ERD0_9MICO</name>
<evidence type="ECO:0000256" key="3">
    <source>
        <dbReference type="ARBA" id="ARBA00022692"/>
    </source>
</evidence>
<keyword evidence="5 7" id="KW-1133">Transmembrane helix</keyword>
<feature type="transmembrane region" description="Helical" evidence="7">
    <location>
        <begin position="374"/>
        <end position="394"/>
    </location>
</feature>
<proteinExistence type="predicted"/>
<keyword evidence="3 7" id="KW-0812">Transmembrane</keyword>
<keyword evidence="6 7" id="KW-0472">Membrane</keyword>
<evidence type="ECO:0000313" key="9">
    <source>
        <dbReference type="EMBL" id="MFB8892513.1"/>
    </source>
</evidence>
<protein>
    <submittedName>
        <fullName evidence="9">SLC13 family permease</fullName>
    </submittedName>
</protein>
<organism evidence="9 10">
    <name type="scientific">Microbacterium plantarum</name>
    <dbReference type="NCBI Taxonomy" id="1816425"/>
    <lineage>
        <taxon>Bacteria</taxon>
        <taxon>Bacillati</taxon>
        <taxon>Actinomycetota</taxon>
        <taxon>Actinomycetes</taxon>
        <taxon>Micrococcales</taxon>
        <taxon>Microbacteriaceae</taxon>
        <taxon>Microbacterium</taxon>
    </lineage>
</organism>
<evidence type="ECO:0000256" key="2">
    <source>
        <dbReference type="ARBA" id="ARBA00022448"/>
    </source>
</evidence>
<dbReference type="EMBL" id="JBHLHV010000001">
    <property type="protein sequence ID" value="MFB8892513.1"/>
    <property type="molecule type" value="Genomic_DNA"/>
</dbReference>
<dbReference type="Proteomes" id="UP001589643">
    <property type="component" value="Unassembled WGS sequence"/>
</dbReference>
<evidence type="ECO:0000256" key="1">
    <source>
        <dbReference type="ARBA" id="ARBA00004141"/>
    </source>
</evidence>
<evidence type="ECO:0000313" key="10">
    <source>
        <dbReference type="Proteomes" id="UP001589643"/>
    </source>
</evidence>
<feature type="transmembrane region" description="Helical" evidence="7">
    <location>
        <begin position="414"/>
        <end position="434"/>
    </location>
</feature>